<feature type="coiled-coil region" evidence="1">
    <location>
        <begin position="43"/>
        <end position="77"/>
    </location>
</feature>
<dbReference type="Gene3D" id="3.80.10.10">
    <property type="entry name" value="Ribonuclease Inhibitor"/>
    <property type="match status" value="1"/>
</dbReference>
<name>A0ABR1JC16_9AGAR</name>
<dbReference type="Proteomes" id="UP001498398">
    <property type="component" value="Unassembled WGS sequence"/>
</dbReference>
<evidence type="ECO:0000313" key="3">
    <source>
        <dbReference type="Proteomes" id="UP001498398"/>
    </source>
</evidence>
<organism evidence="2 3">
    <name type="scientific">Marasmiellus scandens</name>
    <dbReference type="NCBI Taxonomy" id="2682957"/>
    <lineage>
        <taxon>Eukaryota</taxon>
        <taxon>Fungi</taxon>
        <taxon>Dikarya</taxon>
        <taxon>Basidiomycota</taxon>
        <taxon>Agaricomycotina</taxon>
        <taxon>Agaricomycetes</taxon>
        <taxon>Agaricomycetidae</taxon>
        <taxon>Agaricales</taxon>
        <taxon>Marasmiineae</taxon>
        <taxon>Omphalotaceae</taxon>
        <taxon>Marasmiellus</taxon>
    </lineage>
</organism>
<accession>A0ABR1JC16</accession>
<keyword evidence="1" id="KW-0175">Coiled coil</keyword>
<sequence>MQWQKPQLFQPRLPDFDLRSSVDRVRNPGSPSTTEIGHITREILDAEKDVFDYEREISRLEELVRCFKEKQDDLKQHINHCKVYLSPIRRLPTEIMSEIFLLCQDKDTSSRDDGQFREPMEISKRIYRQSKCLTALTLSWVCKLWNDIALSTPRLWCRFSLYINRHCNFGRLYQLLETYIVRSKQIPLSFDVGIYTRDDACRSVLQLLMDQCHRWFNTSWDLESVSENARILFSVEKDLPLLSDLVLDAADDDIIYNIFTGAYNIQKMAIQNSSTLPLNSFHWDQLFDLRIEEAEHDEMGVVSLARTLAENCSRLRSLYLKPSCHLLNAPDDLPEMHWTTLESLTLSDATWHEIGGIFSIFTLPSLQRLVIMDCVEGQPEGIERLDTFPSFMSRSRCPLSVLEFKDMRSAYAVRFCEHILRFVPTVTTLGIHRASTSNARMSVTHFSSSFFQNLCYPSISSDTTAVVLPNLQTLALTTTSDHHFDSVGFADMIRSRWIPNGTESSSPHLRCIQSVELCLLNSGKDFELPGALQLLSDTVPCVEIIPVATSRVD</sequence>
<evidence type="ECO:0008006" key="4">
    <source>
        <dbReference type="Google" id="ProtNLM"/>
    </source>
</evidence>
<evidence type="ECO:0000313" key="2">
    <source>
        <dbReference type="EMBL" id="KAK7457261.1"/>
    </source>
</evidence>
<protein>
    <recommendedName>
        <fullName evidence="4">F-box domain-containing protein</fullName>
    </recommendedName>
</protein>
<proteinExistence type="predicted"/>
<gene>
    <name evidence="2" type="ORF">VKT23_010560</name>
</gene>
<dbReference type="InterPro" id="IPR032675">
    <property type="entry name" value="LRR_dom_sf"/>
</dbReference>
<evidence type="ECO:0000256" key="1">
    <source>
        <dbReference type="SAM" id="Coils"/>
    </source>
</evidence>
<dbReference type="EMBL" id="JBANRG010000020">
    <property type="protein sequence ID" value="KAK7457261.1"/>
    <property type="molecule type" value="Genomic_DNA"/>
</dbReference>
<comment type="caution">
    <text evidence="2">The sequence shown here is derived from an EMBL/GenBank/DDBJ whole genome shotgun (WGS) entry which is preliminary data.</text>
</comment>
<dbReference type="SUPFAM" id="SSF52047">
    <property type="entry name" value="RNI-like"/>
    <property type="match status" value="1"/>
</dbReference>
<keyword evidence="3" id="KW-1185">Reference proteome</keyword>
<reference evidence="2 3" key="1">
    <citation type="submission" date="2024-01" db="EMBL/GenBank/DDBJ databases">
        <title>A draft genome for the cacao thread blight pathogen Marasmiellus scandens.</title>
        <authorList>
            <person name="Baruah I.K."/>
            <person name="Leung J."/>
            <person name="Bukari Y."/>
            <person name="Amoako-Attah I."/>
            <person name="Meinhardt L.W."/>
            <person name="Bailey B.A."/>
            <person name="Cohen S.P."/>
        </authorList>
    </citation>
    <scope>NUCLEOTIDE SEQUENCE [LARGE SCALE GENOMIC DNA]</scope>
    <source>
        <strain evidence="2 3">GH-19</strain>
    </source>
</reference>